<evidence type="ECO:0000256" key="1">
    <source>
        <dbReference type="ARBA" id="ARBA00004752"/>
    </source>
</evidence>
<evidence type="ECO:0000256" key="6">
    <source>
        <dbReference type="ARBA" id="ARBA00023316"/>
    </source>
</evidence>
<organism evidence="8 9">
    <name type="scientific">Terrimonas ginsenosidimutans</name>
    <dbReference type="NCBI Taxonomy" id="2908004"/>
    <lineage>
        <taxon>Bacteria</taxon>
        <taxon>Pseudomonadati</taxon>
        <taxon>Bacteroidota</taxon>
        <taxon>Chitinophagia</taxon>
        <taxon>Chitinophagales</taxon>
        <taxon>Chitinophagaceae</taxon>
        <taxon>Terrimonas</taxon>
    </lineage>
</organism>
<dbReference type="PANTHER" id="PTHR38477:SF1">
    <property type="entry name" value="MUREIN L,D-TRANSPEPTIDASE CATALYTIC DOMAIN FAMILY PROTEIN"/>
    <property type="match status" value="1"/>
</dbReference>
<reference evidence="8" key="1">
    <citation type="submission" date="2022-01" db="EMBL/GenBank/DDBJ databases">
        <authorList>
            <person name="Jo J.-H."/>
            <person name="Im W.-T."/>
        </authorList>
    </citation>
    <scope>NUCLEOTIDE SEQUENCE</scope>
    <source>
        <strain evidence="8">NA20</strain>
    </source>
</reference>
<keyword evidence="9" id="KW-1185">Reference proteome</keyword>
<dbReference type="SUPFAM" id="SSF141523">
    <property type="entry name" value="L,D-transpeptidase catalytic domain-like"/>
    <property type="match status" value="1"/>
</dbReference>
<dbReference type="PANTHER" id="PTHR38477">
    <property type="entry name" value="HYPOTHETICAL EXPORTED PROTEIN"/>
    <property type="match status" value="1"/>
</dbReference>
<comment type="similarity">
    <text evidence="2">Belongs to the YkuD family.</text>
</comment>
<dbReference type="Pfam" id="PF13645">
    <property type="entry name" value="YkuD_2"/>
    <property type="match status" value="1"/>
</dbReference>
<dbReference type="EMBL" id="JAKLTR010000001">
    <property type="protein sequence ID" value="MCG2613123.1"/>
    <property type="molecule type" value="Genomic_DNA"/>
</dbReference>
<gene>
    <name evidence="8" type="ORF">LZZ85_02490</name>
</gene>
<comment type="pathway">
    <text evidence="1">Cell wall biogenesis; peptidoglycan biosynthesis.</text>
</comment>
<feature type="chain" id="PRO_5047096006" evidence="7">
    <location>
        <begin position="28"/>
        <end position="238"/>
    </location>
</feature>
<evidence type="ECO:0000256" key="2">
    <source>
        <dbReference type="ARBA" id="ARBA00005992"/>
    </source>
</evidence>
<dbReference type="RefSeq" id="WP_237868348.1">
    <property type="nucleotide sequence ID" value="NZ_JAKLTR010000001.1"/>
</dbReference>
<keyword evidence="4" id="KW-0133">Cell shape</keyword>
<keyword evidence="3" id="KW-0808">Transferase</keyword>
<comment type="caution">
    <text evidence="8">The sequence shown here is derived from an EMBL/GenBank/DDBJ whole genome shotgun (WGS) entry which is preliminary data.</text>
</comment>
<accession>A0ABS9KLB3</accession>
<keyword evidence="5" id="KW-0573">Peptidoglycan synthesis</keyword>
<sequence length="238" mass="26376">MKNTLTTTLYCLCLAALSLSWKPAANADKSTEKPTVVLNAGSSAASAKIHSLYVSMDLRAMGLSEEAFTYACKGYENMLEKRLIRKEGYLMICDFSQSSARKRMYIIDMENQELVKNTYVAHGKNSGGEYARAFSNRNGSLQSSLGFYVTRQTYYGEHGLSLRVNGVERGVNDKAYARAIVVHGANYIGSQKKGRSFGCPAVPQQESAEIINTMKDGHCIFIYHPSKKYLSTSKILND</sequence>
<dbReference type="CDD" id="cd16913">
    <property type="entry name" value="YkuD_like"/>
    <property type="match status" value="1"/>
</dbReference>
<name>A0ABS9KLB3_9BACT</name>
<evidence type="ECO:0000256" key="3">
    <source>
        <dbReference type="ARBA" id="ARBA00022679"/>
    </source>
</evidence>
<dbReference type="InterPro" id="IPR032676">
    <property type="entry name" value="YkuD_2"/>
</dbReference>
<evidence type="ECO:0000313" key="8">
    <source>
        <dbReference type="EMBL" id="MCG2613123.1"/>
    </source>
</evidence>
<proteinExistence type="inferred from homology"/>
<evidence type="ECO:0000313" key="9">
    <source>
        <dbReference type="Proteomes" id="UP001165367"/>
    </source>
</evidence>
<dbReference type="InterPro" id="IPR005490">
    <property type="entry name" value="LD_TPept_cat_dom"/>
</dbReference>
<keyword evidence="6" id="KW-0961">Cell wall biogenesis/degradation</keyword>
<dbReference type="Proteomes" id="UP001165367">
    <property type="component" value="Unassembled WGS sequence"/>
</dbReference>
<protein>
    <submittedName>
        <fullName evidence="8">Murein L,D-transpeptidase catalytic domain family protein</fullName>
    </submittedName>
</protein>
<evidence type="ECO:0000256" key="4">
    <source>
        <dbReference type="ARBA" id="ARBA00022960"/>
    </source>
</evidence>
<evidence type="ECO:0000256" key="5">
    <source>
        <dbReference type="ARBA" id="ARBA00022984"/>
    </source>
</evidence>
<feature type="signal peptide" evidence="7">
    <location>
        <begin position="1"/>
        <end position="27"/>
    </location>
</feature>
<evidence type="ECO:0000256" key="7">
    <source>
        <dbReference type="SAM" id="SignalP"/>
    </source>
</evidence>
<keyword evidence="7" id="KW-0732">Signal</keyword>
<dbReference type="InterPro" id="IPR038063">
    <property type="entry name" value="Transpep_catalytic_dom"/>
</dbReference>